<reference evidence="1 2" key="1">
    <citation type="submission" date="2019-07" db="EMBL/GenBank/DDBJ databases">
        <title>WGS assembly of Gossypium mustelinum.</title>
        <authorList>
            <person name="Chen Z.J."/>
            <person name="Sreedasyam A."/>
            <person name="Ando A."/>
            <person name="Song Q."/>
            <person name="De L."/>
            <person name="Hulse-Kemp A."/>
            <person name="Ding M."/>
            <person name="Ye W."/>
            <person name="Kirkbride R."/>
            <person name="Jenkins J."/>
            <person name="Plott C."/>
            <person name="Lovell J."/>
            <person name="Lin Y.-M."/>
            <person name="Vaughn R."/>
            <person name="Liu B."/>
            <person name="Li W."/>
            <person name="Simpson S."/>
            <person name="Scheffler B."/>
            <person name="Saski C."/>
            <person name="Grover C."/>
            <person name="Hu G."/>
            <person name="Conover J."/>
            <person name="Carlson J."/>
            <person name="Shu S."/>
            <person name="Boston L."/>
            <person name="Williams M."/>
            <person name="Peterson D."/>
            <person name="Mcgee K."/>
            <person name="Jones D."/>
            <person name="Wendel J."/>
            <person name="Stelly D."/>
            <person name="Grimwood J."/>
            <person name="Schmutz J."/>
        </authorList>
    </citation>
    <scope>NUCLEOTIDE SEQUENCE [LARGE SCALE GENOMIC DNA]</scope>
    <source>
        <strain evidence="1">1408120.09</strain>
    </source>
</reference>
<name>A0A5D2Y5L4_GOSMU</name>
<evidence type="ECO:0000313" key="2">
    <source>
        <dbReference type="Proteomes" id="UP000323597"/>
    </source>
</evidence>
<organism evidence="1 2">
    <name type="scientific">Gossypium mustelinum</name>
    <name type="common">Cotton</name>
    <name type="synonym">Gossypium caicoense</name>
    <dbReference type="NCBI Taxonomy" id="34275"/>
    <lineage>
        <taxon>Eukaryota</taxon>
        <taxon>Viridiplantae</taxon>
        <taxon>Streptophyta</taxon>
        <taxon>Embryophyta</taxon>
        <taxon>Tracheophyta</taxon>
        <taxon>Spermatophyta</taxon>
        <taxon>Magnoliopsida</taxon>
        <taxon>eudicotyledons</taxon>
        <taxon>Gunneridae</taxon>
        <taxon>Pentapetalae</taxon>
        <taxon>rosids</taxon>
        <taxon>malvids</taxon>
        <taxon>Malvales</taxon>
        <taxon>Malvaceae</taxon>
        <taxon>Malvoideae</taxon>
        <taxon>Gossypium</taxon>
    </lineage>
</organism>
<sequence>MRPRRYGVRGACTGAVCWRGRGCWTVRSVRRWGVRRPGPRLGCGAREREP</sequence>
<keyword evidence="2" id="KW-1185">Reference proteome</keyword>
<proteinExistence type="predicted"/>
<dbReference type="Proteomes" id="UP000323597">
    <property type="component" value="Chromosome A08"/>
</dbReference>
<dbReference type="EMBL" id="CM017643">
    <property type="protein sequence ID" value="TYJ21060.1"/>
    <property type="molecule type" value="Genomic_DNA"/>
</dbReference>
<gene>
    <name evidence="1" type="ORF">E1A91_A08G038100v1</name>
</gene>
<protein>
    <submittedName>
        <fullName evidence="1">Uncharacterized protein</fullName>
    </submittedName>
</protein>
<evidence type="ECO:0000313" key="1">
    <source>
        <dbReference type="EMBL" id="TYJ21060.1"/>
    </source>
</evidence>
<dbReference type="AlphaFoldDB" id="A0A5D2Y5L4"/>
<accession>A0A5D2Y5L4</accession>